<reference evidence="7" key="1">
    <citation type="submission" date="2022-11" db="UniProtKB">
        <authorList>
            <consortium name="WormBaseParasite"/>
        </authorList>
    </citation>
    <scope>IDENTIFICATION</scope>
</reference>
<keyword evidence="6" id="KW-1185">Reference proteome</keyword>
<sequence>MKVFPTNAQDLQFYNTTYEHIGEAEPFDPNFGCSSPYLAPNVARTKCILPCRFDLAKHFMTHGGVDGLKEKYEMLATRMQSFGRYIFNISHHPVLEKLFESEAFIKSAKKICPLHKQILDPFQYHFIIQIPGQVLPVHLDAAIFEHASRFQYPTWLPVVMVGAGLHKDKFIDQVQGVAYLHEWNDTSFGGHLAYYTENSNKPSIEIPYPRGVGFMDGQKLEGSAAQILERIPEDAGFEEKLFTKYRKYIAVLIPFTICQFLWWCTAIKHDFLSLYSTKWEMPLTMFFGATIAGMTSEGGGSVAFPVMTFVLHIKPNDARDFSLMIQSFGMTMASFTILFMRVKVEWRSIIFGSIGAIPGSILGFEFLDTKFSAEQKKMFFVSIWSSFAVALWILNREYKRKTFDQIQNFSPYKAIVLLATGFVGGIFTSFAGSGLDICTFSIITLLFRVSEKTATPTSIVLMAMNTIFCFYWRAMIDENISQTSWDYLKICIPIVVLMAPFGRVGAAIIFGGFVFFEILCRIGKRLVIEEAGQKQKPDDIA</sequence>
<feature type="transmembrane region" description="Helical" evidence="5">
    <location>
        <begin position="348"/>
        <end position="366"/>
    </location>
</feature>
<feature type="transmembrane region" description="Helical" evidence="5">
    <location>
        <begin position="459"/>
        <end position="475"/>
    </location>
</feature>
<evidence type="ECO:0000313" key="7">
    <source>
        <dbReference type="WBParaSite" id="ACRNAN_scaffold3779.g24261.t1"/>
    </source>
</evidence>
<evidence type="ECO:0000256" key="1">
    <source>
        <dbReference type="ARBA" id="ARBA00004141"/>
    </source>
</evidence>
<evidence type="ECO:0000313" key="6">
    <source>
        <dbReference type="Proteomes" id="UP000887540"/>
    </source>
</evidence>
<evidence type="ECO:0000256" key="3">
    <source>
        <dbReference type="ARBA" id="ARBA00022989"/>
    </source>
</evidence>
<comment type="subcellular location">
    <subcellularLocation>
        <location evidence="1">Membrane</location>
        <topology evidence="1">Multi-pass membrane protein</topology>
    </subcellularLocation>
</comment>
<evidence type="ECO:0000256" key="5">
    <source>
        <dbReference type="SAM" id="Phobius"/>
    </source>
</evidence>
<dbReference type="Pfam" id="PF01925">
    <property type="entry name" value="TauE"/>
    <property type="match status" value="1"/>
</dbReference>
<name>A0A914DUT2_9BILA</name>
<feature type="transmembrane region" description="Helical" evidence="5">
    <location>
        <begin position="248"/>
        <end position="265"/>
    </location>
</feature>
<evidence type="ECO:0000256" key="4">
    <source>
        <dbReference type="ARBA" id="ARBA00023136"/>
    </source>
</evidence>
<protein>
    <submittedName>
        <fullName evidence="7">Sulfite exporter TauE/SafE family protein</fullName>
    </submittedName>
</protein>
<feature type="transmembrane region" description="Helical" evidence="5">
    <location>
        <begin position="414"/>
        <end position="447"/>
    </location>
</feature>
<evidence type="ECO:0000256" key="2">
    <source>
        <dbReference type="ARBA" id="ARBA00022692"/>
    </source>
</evidence>
<feature type="transmembrane region" description="Helical" evidence="5">
    <location>
        <begin position="487"/>
        <end position="516"/>
    </location>
</feature>
<dbReference type="AlphaFoldDB" id="A0A914DUT2"/>
<keyword evidence="2 5" id="KW-0812">Transmembrane</keyword>
<dbReference type="PANTHER" id="PTHR31154:SF4">
    <property type="entry name" value="MEMBRANE TRANSPORTER PROTEIN"/>
    <property type="match status" value="1"/>
</dbReference>
<feature type="transmembrane region" description="Helical" evidence="5">
    <location>
        <begin position="285"/>
        <end position="311"/>
    </location>
</feature>
<dbReference type="WBParaSite" id="ACRNAN_scaffold3779.g24261.t1">
    <property type="protein sequence ID" value="ACRNAN_scaffold3779.g24261.t1"/>
    <property type="gene ID" value="ACRNAN_scaffold3779.g24261"/>
</dbReference>
<dbReference type="Proteomes" id="UP000887540">
    <property type="component" value="Unplaced"/>
</dbReference>
<keyword evidence="4 5" id="KW-0472">Membrane</keyword>
<dbReference type="InterPro" id="IPR002781">
    <property type="entry name" value="TM_pro_TauE-like"/>
</dbReference>
<feature type="transmembrane region" description="Helical" evidence="5">
    <location>
        <begin position="378"/>
        <end position="394"/>
    </location>
</feature>
<proteinExistence type="predicted"/>
<organism evidence="6 7">
    <name type="scientific">Acrobeloides nanus</name>
    <dbReference type="NCBI Taxonomy" id="290746"/>
    <lineage>
        <taxon>Eukaryota</taxon>
        <taxon>Metazoa</taxon>
        <taxon>Ecdysozoa</taxon>
        <taxon>Nematoda</taxon>
        <taxon>Chromadorea</taxon>
        <taxon>Rhabditida</taxon>
        <taxon>Tylenchina</taxon>
        <taxon>Cephalobomorpha</taxon>
        <taxon>Cephaloboidea</taxon>
        <taxon>Cephalobidae</taxon>
        <taxon>Acrobeloides</taxon>
    </lineage>
</organism>
<accession>A0A914DUT2</accession>
<keyword evidence="3 5" id="KW-1133">Transmembrane helix</keyword>
<dbReference type="PANTHER" id="PTHR31154">
    <property type="entry name" value="MEMBRANE TRANSPORTER PROTEIN"/>
    <property type="match status" value="1"/>
</dbReference>
<feature type="transmembrane region" description="Helical" evidence="5">
    <location>
        <begin position="323"/>
        <end position="342"/>
    </location>
</feature>
<dbReference type="GO" id="GO:0016020">
    <property type="term" value="C:membrane"/>
    <property type="evidence" value="ECO:0007669"/>
    <property type="project" value="UniProtKB-SubCell"/>
</dbReference>